<dbReference type="PANTHER" id="PTHR43356:SF2">
    <property type="entry name" value="PHOSPHATE ACETYLTRANSFERASE"/>
    <property type="match status" value="1"/>
</dbReference>
<dbReference type="Pfam" id="PF13500">
    <property type="entry name" value="AAA_26"/>
    <property type="match status" value="1"/>
</dbReference>
<dbReference type="InterPro" id="IPR010766">
    <property type="entry name" value="DRTGG"/>
</dbReference>
<sequence length="361" mass="40720">MGRCMKMVKTIFIVGEKGKTVLIYGLLKKFLNEGMKVGYFKPISKARYRLPSMVYVDPDVLAIKQALNLEDKLEDMNPITITRNILEFKNSVDLLKKQVEEAYNRIASGRDIVLVESYPNLEVMTSIGLPAPQLAKMFNAKTVFILNAKDRDVIDEMIDRIILHNCYFEHYGAKIDGVIVNNVPIYYSERVEDIIVPEIEKLGLKVYGVIRERVRLLAPTVNDVVEALNAEVLENKDKLNNIVEDIVVGAMAPAAALRWFRRAVNAAIVTGGDRTDLIMTALETRPSVVILTGGLYPDIGVLIKAREVGTPILLVPYDTYTTVEKLKEVQSIVTPNSLKVKETDILETIEKEIKWRELVQQ</sequence>
<evidence type="ECO:0000259" key="1">
    <source>
        <dbReference type="Pfam" id="PF07085"/>
    </source>
</evidence>
<accession>A0A7J2U5M4</accession>
<dbReference type="PANTHER" id="PTHR43356">
    <property type="entry name" value="PHOSPHATE ACETYLTRANSFERASE"/>
    <property type="match status" value="1"/>
</dbReference>
<dbReference type="Gene3D" id="3.40.50.300">
    <property type="entry name" value="P-loop containing nucleotide triphosphate hydrolases"/>
    <property type="match status" value="1"/>
</dbReference>
<feature type="domain" description="DRTGG" evidence="1">
    <location>
        <begin position="223"/>
        <end position="328"/>
    </location>
</feature>
<dbReference type="SUPFAM" id="SSF52540">
    <property type="entry name" value="P-loop containing nucleoside triphosphate hydrolases"/>
    <property type="match status" value="1"/>
</dbReference>
<protein>
    <submittedName>
        <fullName evidence="2">Phosphotransacetylase family protein</fullName>
    </submittedName>
</protein>
<comment type="caution">
    <text evidence="2">The sequence shown here is derived from an EMBL/GenBank/DDBJ whole genome shotgun (WGS) entry which is preliminary data.</text>
</comment>
<dbReference type="InterPro" id="IPR050500">
    <property type="entry name" value="Phos_Acetyltrans/Butyryltrans"/>
</dbReference>
<evidence type="ECO:0000313" key="2">
    <source>
        <dbReference type="EMBL" id="HEM67553.1"/>
    </source>
</evidence>
<dbReference type="CDD" id="cd03109">
    <property type="entry name" value="DTBS"/>
    <property type="match status" value="1"/>
</dbReference>
<proteinExistence type="predicted"/>
<dbReference type="InterPro" id="IPR028979">
    <property type="entry name" value="Ser_kin/Pase_Hpr-like_N_sf"/>
</dbReference>
<organism evidence="2">
    <name type="scientific">Ignisphaera aggregans</name>
    <dbReference type="NCBI Taxonomy" id="334771"/>
    <lineage>
        <taxon>Archaea</taxon>
        <taxon>Thermoproteota</taxon>
        <taxon>Thermoprotei</taxon>
        <taxon>Desulfurococcales</taxon>
        <taxon>Desulfurococcaceae</taxon>
        <taxon>Ignisphaera</taxon>
    </lineage>
</organism>
<dbReference type="SUPFAM" id="SSF75138">
    <property type="entry name" value="HprK N-terminal domain-like"/>
    <property type="match status" value="1"/>
</dbReference>
<dbReference type="Gene3D" id="3.40.1390.20">
    <property type="entry name" value="HprK N-terminal domain-like"/>
    <property type="match status" value="1"/>
</dbReference>
<dbReference type="Pfam" id="PF07085">
    <property type="entry name" value="DRTGG"/>
    <property type="match status" value="1"/>
</dbReference>
<name>A0A7J2U5M4_9CREN</name>
<dbReference type="AlphaFoldDB" id="A0A7J2U5M4"/>
<gene>
    <name evidence="2" type="ORF">ENO26_08355</name>
</gene>
<dbReference type="EMBL" id="DSEU01000059">
    <property type="protein sequence ID" value="HEM67553.1"/>
    <property type="molecule type" value="Genomic_DNA"/>
</dbReference>
<dbReference type="InterPro" id="IPR027417">
    <property type="entry name" value="P-loop_NTPase"/>
</dbReference>
<reference evidence="2" key="1">
    <citation type="journal article" date="2020" name="mSystems">
        <title>Genome- and Community-Level Interaction Insights into Carbon Utilization and Element Cycling Functions of Hydrothermarchaeota in Hydrothermal Sediment.</title>
        <authorList>
            <person name="Zhou Z."/>
            <person name="Liu Y."/>
            <person name="Xu W."/>
            <person name="Pan J."/>
            <person name="Luo Z.H."/>
            <person name="Li M."/>
        </authorList>
    </citation>
    <scope>NUCLEOTIDE SEQUENCE [LARGE SCALE GENOMIC DNA]</scope>
    <source>
        <strain evidence="2">SpSt-125</strain>
    </source>
</reference>